<sequence>MAGQSRKWMILVATIWIQAFTGTNFDFSAYSSDLKSVLKISQVQLNYLAVASDLGKVFGWSSGLALMYFPLWTVLFAAASMGFVGYGVQWLVITNFISLPYIMVFLCCLLAGLSICWFNTVCFVLCISNFPANRALALSLTVSFNGVSAALYTLAYNAINPTSPELYLLLNALIPLVVSFTAIIPILRQPPFEPLPPDGVRRDSLMFLLLNILAALNGVYLLLFESNSSDITSARLLFGGAIILLVLPLCIPGLVIARNWYHRTIHTSFRLEGSGFILVHPDELELHKGMVAHEANRESYQLLNDDVVQNLLITRGQLEILGTEHSLSQLLRRADFWFYYIAYFCGGTIGLVYSNNLGQIAQTGWLAIALLPTPIALFLLASSGTASALQAGTALIGLSSGFIFAAAVSITSELFGPNSVGVNHNILITNIPIGSLIYGFLAALVYDSHGSTVIKSMKDSVVCMGRGCYYLTFVWWGCLSVLGLASSLVLFIRTRRAYQRFEQARISSNIDS</sequence>
<evidence type="ECO:0000313" key="9">
    <source>
        <dbReference type="EMBL" id="KAH0941385.1"/>
    </source>
</evidence>
<feature type="transmembrane region" description="Helical" evidence="5">
    <location>
        <begin position="236"/>
        <end position="257"/>
    </location>
</feature>
<evidence type="ECO:0000256" key="5">
    <source>
        <dbReference type="SAM" id="Phobius"/>
    </source>
</evidence>
<keyword evidence="3 5" id="KW-1133">Transmembrane helix</keyword>
<dbReference type="InterPro" id="IPR036259">
    <property type="entry name" value="MFS_trans_sf"/>
</dbReference>
<keyword evidence="6" id="KW-0732">Signal</keyword>
<reference evidence="9 10" key="1">
    <citation type="submission" date="2021-05" db="EMBL/GenBank/DDBJ databases">
        <title>Genome Assembly of Synthetic Allotetraploid Brassica napus Reveals Homoeologous Exchanges between Subgenomes.</title>
        <authorList>
            <person name="Davis J.T."/>
        </authorList>
    </citation>
    <scope>NUCLEOTIDE SEQUENCE [LARGE SCALE GENOMIC DNA]</scope>
    <source>
        <strain evidence="10">cv. Da-Ae</strain>
        <tissue evidence="9">Seedling</tissue>
    </source>
</reference>
<evidence type="ECO:0000256" key="3">
    <source>
        <dbReference type="ARBA" id="ARBA00022989"/>
    </source>
</evidence>
<evidence type="ECO:0000313" key="10">
    <source>
        <dbReference type="Proteomes" id="UP000824890"/>
    </source>
</evidence>
<comment type="subcellular location">
    <subcellularLocation>
        <location evidence="1">Membrane</location>
        <topology evidence="1">Multi-pass membrane protein</topology>
    </subcellularLocation>
</comment>
<feature type="transmembrane region" description="Helical" evidence="5">
    <location>
        <begin position="393"/>
        <end position="415"/>
    </location>
</feature>
<name>A0ABQ8EIE6_BRANA</name>
<dbReference type="PANTHER" id="PTHR21576:SF7">
    <property type="entry name" value="MAJOR FACILITATOR SUPERFAMILY PROTEIN"/>
    <property type="match status" value="1"/>
</dbReference>
<proteinExistence type="predicted"/>
<evidence type="ECO:0000259" key="7">
    <source>
        <dbReference type="Pfam" id="PF06813"/>
    </source>
</evidence>
<evidence type="ECO:0000256" key="6">
    <source>
        <dbReference type="SAM" id="SignalP"/>
    </source>
</evidence>
<feature type="signal peptide" evidence="6">
    <location>
        <begin position="1"/>
        <end position="21"/>
    </location>
</feature>
<evidence type="ECO:0000256" key="4">
    <source>
        <dbReference type="ARBA" id="ARBA00023136"/>
    </source>
</evidence>
<feature type="transmembrane region" description="Helical" evidence="5">
    <location>
        <begin position="99"/>
        <end position="128"/>
    </location>
</feature>
<feature type="transmembrane region" description="Helical" evidence="5">
    <location>
        <begin position="135"/>
        <end position="154"/>
    </location>
</feature>
<dbReference type="InterPro" id="IPR056555">
    <property type="entry name" value="NFD4_C"/>
</dbReference>
<keyword evidence="4 5" id="KW-0472">Membrane</keyword>
<evidence type="ECO:0000256" key="2">
    <source>
        <dbReference type="ARBA" id="ARBA00022692"/>
    </source>
</evidence>
<feature type="domain" description="Nodulin-like" evidence="7">
    <location>
        <begin position="7"/>
        <end position="252"/>
    </location>
</feature>
<feature type="transmembrane region" description="Helical" evidence="5">
    <location>
        <begin position="205"/>
        <end position="224"/>
    </location>
</feature>
<protein>
    <recommendedName>
        <fullName evidence="11">Nodulin-like domain-containing protein</fullName>
    </recommendedName>
</protein>
<keyword evidence="10" id="KW-1185">Reference proteome</keyword>
<gene>
    <name evidence="9" type="ORF">HID58_001022</name>
</gene>
<dbReference type="Gene3D" id="1.20.1250.20">
    <property type="entry name" value="MFS general substrate transporter like domains"/>
    <property type="match status" value="1"/>
</dbReference>
<feature type="domain" description="NFD4 C-terminal" evidence="8">
    <location>
        <begin position="326"/>
        <end position="363"/>
    </location>
</feature>
<feature type="transmembrane region" description="Helical" evidence="5">
    <location>
        <begin position="336"/>
        <end position="354"/>
    </location>
</feature>
<feature type="chain" id="PRO_5046930170" description="Nodulin-like domain-containing protein" evidence="6">
    <location>
        <begin position="22"/>
        <end position="512"/>
    </location>
</feature>
<feature type="transmembrane region" description="Helical" evidence="5">
    <location>
        <begin position="467"/>
        <end position="492"/>
    </location>
</feature>
<feature type="transmembrane region" description="Helical" evidence="5">
    <location>
        <begin position="166"/>
        <end position="184"/>
    </location>
</feature>
<evidence type="ECO:0000259" key="8">
    <source>
        <dbReference type="Pfam" id="PF23262"/>
    </source>
</evidence>
<feature type="transmembrane region" description="Helical" evidence="5">
    <location>
        <begin position="74"/>
        <end position="93"/>
    </location>
</feature>
<feature type="transmembrane region" description="Helical" evidence="5">
    <location>
        <begin position="360"/>
        <end position="381"/>
    </location>
</feature>
<dbReference type="InterPro" id="IPR010658">
    <property type="entry name" value="Nodulin-like"/>
</dbReference>
<comment type="caution">
    <text evidence="9">The sequence shown here is derived from an EMBL/GenBank/DDBJ whole genome shotgun (WGS) entry which is preliminary data.</text>
</comment>
<dbReference type="Pfam" id="PF23262">
    <property type="entry name" value="NFD4_C"/>
    <property type="match status" value="2"/>
</dbReference>
<keyword evidence="2 5" id="KW-0812">Transmembrane</keyword>
<dbReference type="SUPFAM" id="SSF103473">
    <property type="entry name" value="MFS general substrate transporter"/>
    <property type="match status" value="1"/>
</dbReference>
<evidence type="ECO:0000256" key="1">
    <source>
        <dbReference type="ARBA" id="ARBA00004141"/>
    </source>
</evidence>
<organism evidence="9 10">
    <name type="scientific">Brassica napus</name>
    <name type="common">Rape</name>
    <dbReference type="NCBI Taxonomy" id="3708"/>
    <lineage>
        <taxon>Eukaryota</taxon>
        <taxon>Viridiplantae</taxon>
        <taxon>Streptophyta</taxon>
        <taxon>Embryophyta</taxon>
        <taxon>Tracheophyta</taxon>
        <taxon>Spermatophyta</taxon>
        <taxon>Magnoliopsida</taxon>
        <taxon>eudicotyledons</taxon>
        <taxon>Gunneridae</taxon>
        <taxon>Pentapetalae</taxon>
        <taxon>rosids</taxon>
        <taxon>malvids</taxon>
        <taxon>Brassicales</taxon>
        <taxon>Brassicaceae</taxon>
        <taxon>Brassiceae</taxon>
        <taxon>Brassica</taxon>
    </lineage>
</organism>
<feature type="domain" description="NFD4 C-terminal" evidence="8">
    <location>
        <begin position="366"/>
        <end position="498"/>
    </location>
</feature>
<dbReference type="Pfam" id="PF06813">
    <property type="entry name" value="Nodulin-like"/>
    <property type="match status" value="1"/>
</dbReference>
<dbReference type="EMBL" id="JAGKQM010000001">
    <property type="protein sequence ID" value="KAH0941385.1"/>
    <property type="molecule type" value="Genomic_DNA"/>
</dbReference>
<dbReference type="PANTHER" id="PTHR21576">
    <property type="entry name" value="UNCHARACTERIZED NODULIN-LIKE PROTEIN"/>
    <property type="match status" value="1"/>
</dbReference>
<feature type="transmembrane region" description="Helical" evidence="5">
    <location>
        <begin position="427"/>
        <end position="446"/>
    </location>
</feature>
<evidence type="ECO:0008006" key="11">
    <source>
        <dbReference type="Google" id="ProtNLM"/>
    </source>
</evidence>
<dbReference type="Proteomes" id="UP000824890">
    <property type="component" value="Unassembled WGS sequence"/>
</dbReference>
<accession>A0ABQ8EIE6</accession>